<dbReference type="RefSeq" id="WP_011510387.1">
    <property type="nucleotide sequence ID" value="NC_007964.1"/>
</dbReference>
<dbReference type="KEGG" id="nha:Nham_1899"/>
<protein>
    <submittedName>
        <fullName evidence="5">Ribose-phosphate pyrophosphokinase</fullName>
        <ecNumber evidence="5">2.7.6.1</ecNumber>
    </submittedName>
</protein>
<evidence type="ECO:0000259" key="3">
    <source>
        <dbReference type="Pfam" id="PF00156"/>
    </source>
</evidence>
<dbReference type="Gene3D" id="3.40.50.2020">
    <property type="match status" value="2"/>
</dbReference>
<dbReference type="GO" id="GO:0006015">
    <property type="term" value="P:5-phosphoribose 1-diphosphate biosynthetic process"/>
    <property type="evidence" value="ECO:0007669"/>
    <property type="project" value="TreeGrafter"/>
</dbReference>
<evidence type="ECO:0000313" key="6">
    <source>
        <dbReference type="Proteomes" id="UP000001953"/>
    </source>
</evidence>
<dbReference type="eggNOG" id="COG0462">
    <property type="taxonomic scope" value="Bacteria"/>
</dbReference>
<feature type="domain" description="Ribose-phosphate pyrophosphokinase N-terminal" evidence="4">
    <location>
        <begin position="16"/>
        <end position="113"/>
    </location>
</feature>
<reference evidence="5 6" key="1">
    <citation type="submission" date="2006-03" db="EMBL/GenBank/DDBJ databases">
        <title>Complete sequence of chromosome of Nitrobacter hamburgensis X14.</title>
        <authorList>
            <consortium name="US DOE Joint Genome Institute"/>
            <person name="Copeland A."/>
            <person name="Lucas S."/>
            <person name="Lapidus A."/>
            <person name="Barry K."/>
            <person name="Detter J.C."/>
            <person name="Glavina del Rio T."/>
            <person name="Hammon N."/>
            <person name="Israni S."/>
            <person name="Dalin E."/>
            <person name="Tice H."/>
            <person name="Pitluck S."/>
            <person name="Chain P."/>
            <person name="Malfatti S."/>
            <person name="Shin M."/>
            <person name="Vergez L."/>
            <person name="Schmutz J."/>
            <person name="Larimer F."/>
            <person name="Land M."/>
            <person name="Hauser L."/>
            <person name="Kyrpides N."/>
            <person name="Ivanova N."/>
            <person name="Ward B."/>
            <person name="Arp D."/>
            <person name="Klotz M."/>
            <person name="Stein L."/>
            <person name="O'Mullan G."/>
            <person name="Starkenburg S."/>
            <person name="Sayavedra L."/>
            <person name="Poret-Peterson A.T."/>
            <person name="Gentry M.E."/>
            <person name="Bruce D."/>
            <person name="Richardson P."/>
        </authorList>
    </citation>
    <scope>NUCLEOTIDE SEQUENCE [LARGE SCALE GENOMIC DNA]</scope>
    <source>
        <strain evidence="6">DSM 10229 / NCIMB 13809 / X14</strain>
    </source>
</reference>
<dbReference type="GO" id="GO:0004749">
    <property type="term" value="F:ribose phosphate diphosphokinase activity"/>
    <property type="evidence" value="ECO:0007669"/>
    <property type="project" value="UniProtKB-EC"/>
</dbReference>
<dbReference type="SUPFAM" id="SSF53271">
    <property type="entry name" value="PRTase-like"/>
    <property type="match status" value="1"/>
</dbReference>
<dbReference type="EC" id="2.7.6.1" evidence="5"/>
<dbReference type="CDD" id="cd06223">
    <property type="entry name" value="PRTases_typeI"/>
    <property type="match status" value="1"/>
</dbReference>
<comment type="similarity">
    <text evidence="2">Belongs to the ribose-phosphate pyrophosphokinase family.</text>
</comment>
<keyword evidence="6" id="KW-1185">Reference proteome</keyword>
<dbReference type="GO" id="GO:0016301">
    <property type="term" value="F:kinase activity"/>
    <property type="evidence" value="ECO:0007669"/>
    <property type="project" value="UniProtKB-KW"/>
</dbReference>
<keyword evidence="5" id="KW-0418">Kinase</keyword>
<name>Q1QM40_NITHX</name>
<evidence type="ECO:0000259" key="4">
    <source>
        <dbReference type="Pfam" id="PF13793"/>
    </source>
</evidence>
<dbReference type="InterPro" id="IPR005946">
    <property type="entry name" value="Rib-P_diPkinase"/>
</dbReference>
<feature type="domain" description="Phosphoribosyltransferase" evidence="3">
    <location>
        <begin position="156"/>
        <end position="250"/>
    </location>
</feature>
<dbReference type="Pfam" id="PF13793">
    <property type="entry name" value="Pribosyltran_N"/>
    <property type="match status" value="1"/>
</dbReference>
<keyword evidence="5" id="KW-0808">Transferase</keyword>
<dbReference type="GO" id="GO:0005737">
    <property type="term" value="C:cytoplasm"/>
    <property type="evidence" value="ECO:0007669"/>
    <property type="project" value="TreeGrafter"/>
</dbReference>
<dbReference type="InterPro" id="IPR029099">
    <property type="entry name" value="Pribosyltran_N"/>
</dbReference>
<gene>
    <name evidence="5" type="ordered locus">Nham_1899</name>
</gene>
<dbReference type="InterPro" id="IPR000836">
    <property type="entry name" value="PRTase_dom"/>
</dbReference>
<dbReference type="STRING" id="323097.Nham_1899"/>
<dbReference type="InterPro" id="IPR029057">
    <property type="entry name" value="PRTase-like"/>
</dbReference>
<evidence type="ECO:0000256" key="2">
    <source>
        <dbReference type="RuleBase" id="RU004324"/>
    </source>
</evidence>
<dbReference type="Pfam" id="PF00156">
    <property type="entry name" value="Pribosyltran"/>
    <property type="match status" value="1"/>
</dbReference>
<evidence type="ECO:0000313" key="5">
    <source>
        <dbReference type="EMBL" id="ABE62707.1"/>
    </source>
</evidence>
<dbReference type="GO" id="GO:0002189">
    <property type="term" value="C:ribose phosphate diphosphokinase complex"/>
    <property type="evidence" value="ECO:0007669"/>
    <property type="project" value="TreeGrafter"/>
</dbReference>
<organism evidence="5 6">
    <name type="scientific">Nitrobacter hamburgensis (strain DSM 10229 / NCIMB 13809 / X14)</name>
    <dbReference type="NCBI Taxonomy" id="323097"/>
    <lineage>
        <taxon>Bacteria</taxon>
        <taxon>Pseudomonadati</taxon>
        <taxon>Pseudomonadota</taxon>
        <taxon>Alphaproteobacteria</taxon>
        <taxon>Hyphomicrobiales</taxon>
        <taxon>Nitrobacteraceae</taxon>
        <taxon>Nitrobacter</taxon>
    </lineage>
</organism>
<sequence length="306" mass="32953">MSDIAIQYLPTSASDAKRLALQLGVSAHEITLHHFPDGEMRVTAGPATSTVIVYASLHRPNDKLIALLFAAESLRRQGSKRLVLLAPYFCYMRQDSAFHAGEAISQRVIGKLIVDTVDRVITVDAHLHRTSDIRAAFPGIEADNLSAIPAIMSALRSENIHPATVVIGPDFEARQWVSRLAECLGLTYTVAQKVRYSDQSVELRFANPSMFAGRPALIIDDIVSSGGTLIACAKALSAAGATAIDAVVTHALFPPELMVAFTKAGIHSIRSTHSVPHATNTFDLDDLFASALHCEFGDTTPLEVIS</sequence>
<dbReference type="PANTHER" id="PTHR10210:SF41">
    <property type="entry name" value="RIBOSE-PHOSPHATE PYROPHOSPHOKINASE 1, CHLOROPLASTIC"/>
    <property type="match status" value="1"/>
</dbReference>
<dbReference type="GO" id="GO:0006164">
    <property type="term" value="P:purine nucleotide biosynthetic process"/>
    <property type="evidence" value="ECO:0007669"/>
    <property type="project" value="TreeGrafter"/>
</dbReference>
<dbReference type="NCBIfam" id="TIGR01251">
    <property type="entry name" value="ribP_PPkin"/>
    <property type="match status" value="1"/>
</dbReference>
<dbReference type="EMBL" id="CP000319">
    <property type="protein sequence ID" value="ABE62707.1"/>
    <property type="molecule type" value="Genomic_DNA"/>
</dbReference>
<accession>Q1QM40</accession>
<keyword evidence="1 2" id="KW-0545">Nucleotide biosynthesis</keyword>
<proteinExistence type="inferred from homology"/>
<dbReference type="OrthoDB" id="324294at2"/>
<evidence type="ECO:0000256" key="1">
    <source>
        <dbReference type="ARBA" id="ARBA00022727"/>
    </source>
</evidence>
<dbReference type="NCBIfam" id="NF005537">
    <property type="entry name" value="PRK07199.1"/>
    <property type="match status" value="1"/>
</dbReference>
<dbReference type="Proteomes" id="UP000001953">
    <property type="component" value="Chromosome"/>
</dbReference>
<dbReference type="SMART" id="SM01400">
    <property type="entry name" value="Pribosyltran_N"/>
    <property type="match status" value="1"/>
</dbReference>
<dbReference type="HOGENOM" id="CLU_033546_2_2_5"/>
<dbReference type="GO" id="GO:0000287">
    <property type="term" value="F:magnesium ion binding"/>
    <property type="evidence" value="ECO:0007669"/>
    <property type="project" value="InterPro"/>
</dbReference>
<dbReference type="PANTHER" id="PTHR10210">
    <property type="entry name" value="RIBOSE-PHOSPHATE DIPHOSPHOKINASE FAMILY MEMBER"/>
    <property type="match status" value="1"/>
</dbReference>
<dbReference type="AlphaFoldDB" id="Q1QM40"/>